<name>A0ABS5C5S9_9BACL</name>
<dbReference type="InterPro" id="IPR050266">
    <property type="entry name" value="AB_hydrolase_sf"/>
</dbReference>
<dbReference type="EMBL" id="JAGKSP010000001">
    <property type="protein sequence ID" value="MBP3961315.1"/>
    <property type="molecule type" value="Genomic_DNA"/>
</dbReference>
<dbReference type="PANTHER" id="PTHR43798">
    <property type="entry name" value="MONOACYLGLYCEROL LIPASE"/>
    <property type="match status" value="1"/>
</dbReference>
<dbReference type="GO" id="GO:0016787">
    <property type="term" value="F:hydrolase activity"/>
    <property type="evidence" value="ECO:0007669"/>
    <property type="project" value="UniProtKB-KW"/>
</dbReference>
<gene>
    <name evidence="2" type="ORF">I8J30_01225</name>
</gene>
<dbReference type="SUPFAM" id="SSF53474">
    <property type="entry name" value="alpha/beta-Hydrolases"/>
    <property type="match status" value="1"/>
</dbReference>
<sequence length="245" mass="27938">MQFIAGFADNDGVRIHYLDSNNLADPDIAPLIICPGLSETAEEYIDLLEFLLPRRCIVLSFRGRGNSDTPERGYDLDEHRRDIEAVIRTLGLQQFHLFGHSRGASYALGCAAARNEQHMRSLLLGDYPPEHRQMPSGWADEYIHDYLIPYQRTSNIRTEAVWGIARESRLVALDSPSPLPALILRGTLEGSLINDLDMQRYRNKFRHLKVEEFHRSGHDLMGTEREGCYEAIRDFLNARDSVNAV</sequence>
<accession>A0ABS5C5S9</accession>
<dbReference type="InterPro" id="IPR000073">
    <property type="entry name" value="AB_hydrolase_1"/>
</dbReference>
<feature type="domain" description="AB hydrolase-1" evidence="1">
    <location>
        <begin position="30"/>
        <end position="123"/>
    </location>
</feature>
<evidence type="ECO:0000259" key="1">
    <source>
        <dbReference type="Pfam" id="PF00561"/>
    </source>
</evidence>
<keyword evidence="3" id="KW-1185">Reference proteome</keyword>
<proteinExistence type="predicted"/>
<dbReference type="RefSeq" id="WP_210654697.1">
    <property type="nucleotide sequence ID" value="NZ_JAGKSP010000001.1"/>
</dbReference>
<keyword evidence="2" id="KW-0378">Hydrolase</keyword>
<comment type="caution">
    <text evidence="2">The sequence shown here is derived from an EMBL/GenBank/DDBJ whole genome shotgun (WGS) entry which is preliminary data.</text>
</comment>
<protein>
    <submittedName>
        <fullName evidence="2">Alpha/beta fold hydrolase</fullName>
    </submittedName>
</protein>
<evidence type="ECO:0000313" key="2">
    <source>
        <dbReference type="EMBL" id="MBP3961315.1"/>
    </source>
</evidence>
<dbReference type="PANTHER" id="PTHR43798:SF33">
    <property type="entry name" value="HYDROLASE, PUTATIVE (AFU_ORTHOLOGUE AFUA_2G14860)-RELATED"/>
    <property type="match status" value="1"/>
</dbReference>
<evidence type="ECO:0000313" key="3">
    <source>
        <dbReference type="Proteomes" id="UP000673394"/>
    </source>
</evidence>
<dbReference type="InterPro" id="IPR029058">
    <property type="entry name" value="AB_hydrolase_fold"/>
</dbReference>
<dbReference type="Proteomes" id="UP000673394">
    <property type="component" value="Unassembled WGS sequence"/>
</dbReference>
<dbReference type="Gene3D" id="3.40.50.1820">
    <property type="entry name" value="alpha/beta hydrolase"/>
    <property type="match status" value="1"/>
</dbReference>
<organism evidence="2 3">
    <name type="scientific">Paenibacillus lignilyticus</name>
    <dbReference type="NCBI Taxonomy" id="1172615"/>
    <lineage>
        <taxon>Bacteria</taxon>
        <taxon>Bacillati</taxon>
        <taxon>Bacillota</taxon>
        <taxon>Bacilli</taxon>
        <taxon>Bacillales</taxon>
        <taxon>Paenibacillaceae</taxon>
        <taxon>Paenibacillus</taxon>
    </lineage>
</organism>
<dbReference type="Pfam" id="PF00561">
    <property type="entry name" value="Abhydrolase_1"/>
    <property type="match status" value="1"/>
</dbReference>
<reference evidence="2 3" key="1">
    <citation type="submission" date="2021-04" db="EMBL/GenBank/DDBJ databases">
        <title>Paenibacillus sp. DLE-14 whole genome sequence.</title>
        <authorList>
            <person name="Ham Y.J."/>
        </authorList>
    </citation>
    <scope>NUCLEOTIDE SEQUENCE [LARGE SCALE GENOMIC DNA]</scope>
    <source>
        <strain evidence="2 3">DLE-14</strain>
    </source>
</reference>